<reference evidence="12" key="1">
    <citation type="submission" date="2014-11" db="EMBL/GenBank/DDBJ databases">
        <authorList>
            <person name="Otto D Thomas"/>
            <person name="Naeem Raeece"/>
        </authorList>
    </citation>
    <scope>NUCLEOTIDE SEQUENCE</scope>
</reference>
<feature type="active site" description="Proton donor" evidence="11">
    <location>
        <position position="27"/>
    </location>
</feature>
<dbReference type="InterPro" id="IPR004469">
    <property type="entry name" value="PSP"/>
</dbReference>
<dbReference type="GO" id="GO:0036424">
    <property type="term" value="F:L-phosphoserine phosphatase activity"/>
    <property type="evidence" value="ECO:0007669"/>
    <property type="project" value="InterPro"/>
</dbReference>
<dbReference type="InterPro" id="IPR023214">
    <property type="entry name" value="HAD_sf"/>
</dbReference>
<evidence type="ECO:0000256" key="7">
    <source>
        <dbReference type="ARBA" id="ARBA00022801"/>
    </source>
</evidence>
<evidence type="ECO:0000256" key="1">
    <source>
        <dbReference type="ARBA" id="ARBA00001946"/>
    </source>
</evidence>
<evidence type="ECO:0000256" key="11">
    <source>
        <dbReference type="PIRSR" id="PIRSR604469-1"/>
    </source>
</evidence>
<dbReference type="VEuPathDB" id="CryptoDB:Cvel_639"/>
<dbReference type="NCBIfam" id="TIGR00338">
    <property type="entry name" value="serB"/>
    <property type="match status" value="1"/>
</dbReference>
<evidence type="ECO:0000256" key="10">
    <source>
        <dbReference type="ARBA" id="ARBA00031693"/>
    </source>
</evidence>
<evidence type="ECO:0000256" key="3">
    <source>
        <dbReference type="ARBA" id="ARBA00009184"/>
    </source>
</evidence>
<evidence type="ECO:0000256" key="5">
    <source>
        <dbReference type="ARBA" id="ARBA00022605"/>
    </source>
</evidence>
<dbReference type="InterPro" id="IPR050582">
    <property type="entry name" value="HAD-like_SerB"/>
</dbReference>
<keyword evidence="9" id="KW-0718">Serine biosynthesis</keyword>
<keyword evidence="6" id="KW-0479">Metal-binding</keyword>
<comment type="pathway">
    <text evidence="2">Amino-acid biosynthesis; L-serine biosynthesis; L-serine from 3-phospho-D-glycerate: step 3/3.</text>
</comment>
<dbReference type="GO" id="GO:0000287">
    <property type="term" value="F:magnesium ion binding"/>
    <property type="evidence" value="ECO:0007669"/>
    <property type="project" value="TreeGrafter"/>
</dbReference>
<dbReference type="UniPathway" id="UPA00135">
    <property type="reaction ID" value="UER00198"/>
</dbReference>
<dbReference type="Pfam" id="PF00702">
    <property type="entry name" value="Hydrolase"/>
    <property type="match status" value="1"/>
</dbReference>
<feature type="active site" description="Nucleophile" evidence="11">
    <location>
        <position position="25"/>
    </location>
</feature>
<dbReference type="PANTHER" id="PTHR43344:SF2">
    <property type="entry name" value="PHOSPHOSERINE PHOSPHATASE"/>
    <property type="match status" value="1"/>
</dbReference>
<evidence type="ECO:0000256" key="8">
    <source>
        <dbReference type="ARBA" id="ARBA00022842"/>
    </source>
</evidence>
<keyword evidence="8" id="KW-0460">Magnesium</keyword>
<evidence type="ECO:0000313" key="12">
    <source>
        <dbReference type="EMBL" id="CEM27305.1"/>
    </source>
</evidence>
<dbReference type="PANTHER" id="PTHR43344">
    <property type="entry name" value="PHOSPHOSERINE PHOSPHATASE"/>
    <property type="match status" value="1"/>
</dbReference>
<dbReference type="InterPro" id="IPR036412">
    <property type="entry name" value="HAD-like_sf"/>
</dbReference>
<evidence type="ECO:0000256" key="2">
    <source>
        <dbReference type="ARBA" id="ARBA00005135"/>
    </source>
</evidence>
<comment type="similarity">
    <text evidence="3">Belongs to the HAD-like hydrolase superfamily. SerB family.</text>
</comment>
<keyword evidence="7" id="KW-0378">Hydrolase</keyword>
<gene>
    <name evidence="12" type="ORF">Cvel_639</name>
</gene>
<dbReference type="Gene3D" id="3.40.50.1000">
    <property type="entry name" value="HAD superfamily/HAD-like"/>
    <property type="match status" value="1"/>
</dbReference>
<dbReference type="EC" id="3.1.3.3" evidence="4"/>
<dbReference type="AlphaFoldDB" id="A0A0G4GDF3"/>
<evidence type="ECO:0000256" key="4">
    <source>
        <dbReference type="ARBA" id="ARBA00012640"/>
    </source>
</evidence>
<dbReference type="Gene3D" id="1.10.150.210">
    <property type="entry name" value="Phosphoserine phosphatase, domain 2"/>
    <property type="match status" value="1"/>
</dbReference>
<sequence length="237" mass="25666">MGDLQGEKMASVKALLLKADVVCFDVDSTVLTSEAIDDFAAFLGKGEEVARLTKLAMEGGMKYEESLKLRLDAMQPSKQSVQHFVENDKLVLTDGVAEVIKRLLSRGTEVFLVSGGFREIIVPLAEKLGIGADHVFANTLLFKEDGSFDCFDPKQPTSRDMGKAAAMAQVRTRVAESKGKPEETVVALMVGDGATDLQARPPADAVIGYGGICMREKVKNEADWFITEFASLLDVLS</sequence>
<dbReference type="SUPFAM" id="SSF56784">
    <property type="entry name" value="HAD-like"/>
    <property type="match status" value="1"/>
</dbReference>
<accession>A0A0G4GDF3</accession>
<dbReference type="GO" id="GO:0005737">
    <property type="term" value="C:cytoplasm"/>
    <property type="evidence" value="ECO:0007669"/>
    <property type="project" value="TreeGrafter"/>
</dbReference>
<name>A0A0G4GDF3_9ALVE</name>
<protein>
    <recommendedName>
        <fullName evidence="4">phosphoserine phosphatase</fullName>
        <ecNumber evidence="4">3.1.3.3</ecNumber>
    </recommendedName>
    <alternativeName>
        <fullName evidence="10">O-phosphoserine phosphohydrolase</fullName>
    </alternativeName>
</protein>
<dbReference type="NCBIfam" id="TIGR01488">
    <property type="entry name" value="HAD-SF-IB"/>
    <property type="match status" value="1"/>
</dbReference>
<organism evidence="12">
    <name type="scientific">Chromera velia CCMP2878</name>
    <dbReference type="NCBI Taxonomy" id="1169474"/>
    <lineage>
        <taxon>Eukaryota</taxon>
        <taxon>Sar</taxon>
        <taxon>Alveolata</taxon>
        <taxon>Colpodellida</taxon>
        <taxon>Chromeraceae</taxon>
        <taxon>Chromera</taxon>
    </lineage>
</organism>
<evidence type="ECO:0000256" key="9">
    <source>
        <dbReference type="ARBA" id="ARBA00023299"/>
    </source>
</evidence>
<dbReference type="GO" id="GO:0006564">
    <property type="term" value="P:L-serine biosynthetic process"/>
    <property type="evidence" value="ECO:0007669"/>
    <property type="project" value="UniProtKB-KW"/>
</dbReference>
<evidence type="ECO:0000256" key="6">
    <source>
        <dbReference type="ARBA" id="ARBA00022723"/>
    </source>
</evidence>
<comment type="cofactor">
    <cofactor evidence="1">
        <name>Mg(2+)</name>
        <dbReference type="ChEBI" id="CHEBI:18420"/>
    </cofactor>
</comment>
<dbReference type="EMBL" id="CDMZ01001104">
    <property type="protein sequence ID" value="CEM27305.1"/>
    <property type="molecule type" value="Genomic_DNA"/>
</dbReference>
<keyword evidence="5" id="KW-0028">Amino-acid biosynthesis</keyword>
<proteinExistence type="inferred from homology"/>